<gene>
    <name evidence="9" type="primary">argF</name>
    <name evidence="9" type="ORF">DDZ15_02910</name>
</gene>
<dbReference type="Gene3D" id="3.40.50.1370">
    <property type="entry name" value="Aspartate/ornithine carbamoyltransferase"/>
    <property type="match status" value="2"/>
</dbReference>
<dbReference type="SUPFAM" id="SSF53671">
    <property type="entry name" value="Aspartate/ornithine carbamoyltransferase"/>
    <property type="match status" value="1"/>
</dbReference>
<dbReference type="GO" id="GO:0004585">
    <property type="term" value="F:ornithine carbamoyltransferase activity"/>
    <property type="evidence" value="ECO:0007669"/>
    <property type="project" value="UniProtKB-UniRule"/>
</dbReference>
<dbReference type="InterPro" id="IPR006132">
    <property type="entry name" value="Asp/Orn_carbamoyltranf_P-bd"/>
</dbReference>
<comment type="similarity">
    <text evidence="1">Belongs to the aspartate/ornithine carbamoyltransferase superfamily. OTCase family.</text>
</comment>
<dbReference type="Pfam" id="PF00185">
    <property type="entry name" value="OTCace"/>
    <property type="match status" value="1"/>
</dbReference>
<name>A0A316TTQ3_9BACT</name>
<dbReference type="InterPro" id="IPR006131">
    <property type="entry name" value="Asp_carbamoyltransf_Asp/Orn-bd"/>
</dbReference>
<dbReference type="OrthoDB" id="9802587at2"/>
<dbReference type="AlphaFoldDB" id="A0A316TTQ3"/>
<dbReference type="InterPro" id="IPR006130">
    <property type="entry name" value="Asp/Orn_carbamoylTrfase"/>
</dbReference>
<dbReference type="FunFam" id="3.40.50.1370:FF:000008">
    <property type="entry name" value="Ornithine carbamoyltransferase"/>
    <property type="match status" value="1"/>
</dbReference>
<evidence type="ECO:0000256" key="1">
    <source>
        <dbReference type="ARBA" id="ARBA00007805"/>
    </source>
</evidence>
<dbReference type="Proteomes" id="UP000245533">
    <property type="component" value="Unassembled WGS sequence"/>
</dbReference>
<sequence>MNHLLTIGDLEPGQIQNILDLSDKLHQSPEPVMQGKNIAFVFEKPSLRTRVGTEAAINHLGGRVIEINPDLIFSSSMAVPFTSRESLKDAMMNVSQWCDAIFARVYNHATLKKLAGYGTIPVVNALCDQHHPMQALADLYTLQQKYGKEQSLVISYVGDANNVAFSLIEIGLKFGHTLKFAGPPEYSWNEGQLEYFSFLAAEHGGTFLQTADPVEAVFESDVIYTDTFISMGEEHLFDEKIKHFQPYQVNGALFSKAKSSTGFMHCLPAHRGVEVTDEVIDHPNSWVYSQAQNRMIVSKGVFATILAGETKEIETKGAFEIPLLRGES</sequence>
<feature type="domain" description="Aspartate/ornithine carbamoyltransferase Asp/Orn-binding" evidence="7">
    <location>
        <begin position="153"/>
        <end position="304"/>
    </location>
</feature>
<evidence type="ECO:0000256" key="6">
    <source>
        <dbReference type="RuleBase" id="RU003634"/>
    </source>
</evidence>
<proteinExistence type="inferred from homology"/>
<dbReference type="InterPro" id="IPR002292">
    <property type="entry name" value="Orn/put_carbamltrans"/>
</dbReference>
<dbReference type="PRINTS" id="PR00100">
    <property type="entry name" value="AOTCASE"/>
</dbReference>
<accession>A0A316TTQ3</accession>
<evidence type="ECO:0000259" key="7">
    <source>
        <dbReference type="Pfam" id="PF00185"/>
    </source>
</evidence>
<dbReference type="PRINTS" id="PR00101">
    <property type="entry name" value="ATCASE"/>
</dbReference>
<keyword evidence="10" id="KW-1185">Reference proteome</keyword>
<dbReference type="InterPro" id="IPR036901">
    <property type="entry name" value="Asp/Orn_carbamoylTrfase_sf"/>
</dbReference>
<comment type="caution">
    <text evidence="9">The sequence shown here is derived from an EMBL/GenBank/DDBJ whole genome shotgun (WGS) entry which is preliminary data.</text>
</comment>
<dbReference type="EMBL" id="QGGB01000002">
    <property type="protein sequence ID" value="PWN07977.1"/>
    <property type="molecule type" value="Genomic_DNA"/>
</dbReference>
<dbReference type="PANTHER" id="PTHR45753">
    <property type="entry name" value="ORNITHINE CARBAMOYLTRANSFERASE, MITOCHONDRIAL"/>
    <property type="match status" value="1"/>
</dbReference>
<evidence type="ECO:0000256" key="2">
    <source>
        <dbReference type="ARBA" id="ARBA00013007"/>
    </source>
</evidence>
<dbReference type="Pfam" id="PF02729">
    <property type="entry name" value="OTCace_N"/>
    <property type="match status" value="1"/>
</dbReference>
<dbReference type="PANTHER" id="PTHR45753:SF3">
    <property type="entry name" value="ORNITHINE TRANSCARBAMYLASE, MITOCHONDRIAL"/>
    <property type="match status" value="1"/>
</dbReference>
<dbReference type="GO" id="GO:0019240">
    <property type="term" value="P:citrulline biosynthetic process"/>
    <property type="evidence" value="ECO:0007669"/>
    <property type="project" value="TreeGrafter"/>
</dbReference>
<evidence type="ECO:0000313" key="9">
    <source>
        <dbReference type="EMBL" id="PWN07977.1"/>
    </source>
</evidence>
<dbReference type="RefSeq" id="WP_109644649.1">
    <property type="nucleotide sequence ID" value="NZ_QGGB01000002.1"/>
</dbReference>
<evidence type="ECO:0000259" key="8">
    <source>
        <dbReference type="Pfam" id="PF02729"/>
    </source>
</evidence>
<evidence type="ECO:0000256" key="3">
    <source>
        <dbReference type="ARBA" id="ARBA00022679"/>
    </source>
</evidence>
<comment type="catalytic activity">
    <reaction evidence="4">
        <text>carbamoyl phosphate + L-ornithine = L-citrulline + phosphate + H(+)</text>
        <dbReference type="Rhea" id="RHEA:19513"/>
        <dbReference type="ChEBI" id="CHEBI:15378"/>
        <dbReference type="ChEBI" id="CHEBI:43474"/>
        <dbReference type="ChEBI" id="CHEBI:46911"/>
        <dbReference type="ChEBI" id="CHEBI:57743"/>
        <dbReference type="ChEBI" id="CHEBI:58228"/>
        <dbReference type="EC" id="2.1.3.3"/>
    </reaction>
</comment>
<dbReference type="NCBIfam" id="TIGR00658">
    <property type="entry name" value="orni_carb_tr"/>
    <property type="match status" value="1"/>
</dbReference>
<keyword evidence="3 6" id="KW-0808">Transferase</keyword>
<organism evidence="9 10">
    <name type="scientific">Rhodohalobacter mucosus</name>
    <dbReference type="NCBI Taxonomy" id="2079485"/>
    <lineage>
        <taxon>Bacteria</taxon>
        <taxon>Pseudomonadati</taxon>
        <taxon>Balneolota</taxon>
        <taxon>Balneolia</taxon>
        <taxon>Balneolales</taxon>
        <taxon>Balneolaceae</taxon>
        <taxon>Rhodohalobacter</taxon>
    </lineage>
</organism>
<dbReference type="GO" id="GO:0042450">
    <property type="term" value="P:L-arginine biosynthetic process via ornithine"/>
    <property type="evidence" value="ECO:0007669"/>
    <property type="project" value="UniProtKB-UniRule"/>
</dbReference>
<evidence type="ECO:0000313" key="10">
    <source>
        <dbReference type="Proteomes" id="UP000245533"/>
    </source>
</evidence>
<feature type="domain" description="Aspartate/ornithine carbamoyltransferase carbamoyl-P binding" evidence="8">
    <location>
        <begin position="3"/>
        <end position="144"/>
    </location>
</feature>
<dbReference type="EC" id="2.1.3.3" evidence="2 5"/>
<protein>
    <recommendedName>
        <fullName evidence="2 5">Ornithine carbamoyltransferase</fullName>
        <ecNumber evidence="2 5">2.1.3.3</ecNumber>
    </recommendedName>
</protein>
<dbReference type="GO" id="GO:0016597">
    <property type="term" value="F:amino acid binding"/>
    <property type="evidence" value="ECO:0007669"/>
    <property type="project" value="InterPro"/>
</dbReference>
<reference evidence="9 10" key="1">
    <citation type="submission" date="2018-05" db="EMBL/GenBank/DDBJ databases">
        <title>Rhodohalobacter halophilus gen. nov., sp. nov., a moderately halophilic member of the family Balneolaceae.</title>
        <authorList>
            <person name="Liu Z.-W."/>
        </authorList>
    </citation>
    <scope>NUCLEOTIDE SEQUENCE [LARGE SCALE GENOMIC DNA]</scope>
    <source>
        <strain evidence="9 10">8A47</strain>
    </source>
</reference>
<evidence type="ECO:0000256" key="4">
    <source>
        <dbReference type="ARBA" id="ARBA00048772"/>
    </source>
</evidence>
<evidence type="ECO:0000256" key="5">
    <source>
        <dbReference type="NCBIfam" id="TIGR00658"/>
    </source>
</evidence>